<dbReference type="PANTHER" id="PTHR13847">
    <property type="entry name" value="SARCOSINE DEHYDROGENASE-RELATED"/>
    <property type="match status" value="1"/>
</dbReference>
<dbReference type="Gene3D" id="3.30.9.10">
    <property type="entry name" value="D-Amino Acid Oxidase, subunit A, domain 2"/>
    <property type="match status" value="1"/>
</dbReference>
<feature type="chain" id="PRO_5040860312" description="FAD dependent oxidoreductase domain-containing protein" evidence="1">
    <location>
        <begin position="27"/>
        <end position="503"/>
    </location>
</feature>
<proteinExistence type="predicted"/>
<dbReference type="InterPro" id="IPR036188">
    <property type="entry name" value="FAD/NAD-bd_sf"/>
</dbReference>
<accession>A0A9W8N1S1</accession>
<keyword evidence="1" id="KW-0732">Signal</keyword>
<dbReference type="InterPro" id="IPR006076">
    <property type="entry name" value="FAD-dep_OxRdtase"/>
</dbReference>
<dbReference type="EMBL" id="JANKHO010000024">
    <property type="protein sequence ID" value="KAJ3517283.1"/>
    <property type="molecule type" value="Genomic_DNA"/>
</dbReference>
<dbReference type="SUPFAM" id="SSF51905">
    <property type="entry name" value="FAD/NAD(P)-binding domain"/>
    <property type="match status" value="1"/>
</dbReference>
<evidence type="ECO:0000259" key="2">
    <source>
        <dbReference type="Pfam" id="PF01266"/>
    </source>
</evidence>
<evidence type="ECO:0000313" key="4">
    <source>
        <dbReference type="Proteomes" id="UP001148786"/>
    </source>
</evidence>
<organism evidence="3 4">
    <name type="scientific">Agrocybe chaxingu</name>
    <dbReference type="NCBI Taxonomy" id="84603"/>
    <lineage>
        <taxon>Eukaryota</taxon>
        <taxon>Fungi</taxon>
        <taxon>Dikarya</taxon>
        <taxon>Basidiomycota</taxon>
        <taxon>Agaricomycotina</taxon>
        <taxon>Agaricomycetes</taxon>
        <taxon>Agaricomycetidae</taxon>
        <taxon>Agaricales</taxon>
        <taxon>Agaricineae</taxon>
        <taxon>Strophariaceae</taxon>
        <taxon>Agrocybe</taxon>
    </lineage>
</organism>
<gene>
    <name evidence="3" type="ORF">NLJ89_g596</name>
</gene>
<dbReference type="Proteomes" id="UP001148786">
    <property type="component" value="Unassembled WGS sequence"/>
</dbReference>
<keyword evidence="4" id="KW-1185">Reference proteome</keyword>
<evidence type="ECO:0000313" key="3">
    <source>
        <dbReference type="EMBL" id="KAJ3517283.1"/>
    </source>
</evidence>
<comment type="caution">
    <text evidence="3">The sequence shown here is derived from an EMBL/GenBank/DDBJ whole genome shotgun (WGS) entry which is preliminary data.</text>
</comment>
<dbReference type="OrthoDB" id="429143at2759"/>
<name>A0A9W8N1S1_9AGAR</name>
<feature type="domain" description="FAD dependent oxidoreductase" evidence="2">
    <location>
        <begin position="66"/>
        <end position="474"/>
    </location>
</feature>
<dbReference type="GO" id="GO:0005737">
    <property type="term" value="C:cytoplasm"/>
    <property type="evidence" value="ECO:0007669"/>
    <property type="project" value="TreeGrafter"/>
</dbReference>
<reference evidence="3" key="1">
    <citation type="submission" date="2022-07" db="EMBL/GenBank/DDBJ databases">
        <title>Genome Sequence of Agrocybe chaxingu.</title>
        <authorList>
            <person name="Buettner E."/>
        </authorList>
    </citation>
    <scope>NUCLEOTIDE SEQUENCE</scope>
    <source>
        <strain evidence="3">MP-N11</strain>
    </source>
</reference>
<dbReference type="AlphaFoldDB" id="A0A9W8N1S1"/>
<dbReference type="PANTHER" id="PTHR13847:SF260">
    <property type="entry name" value="FAD DEPENDENT OXIDOREDUCTASE DOMAIN-CONTAINING PROTEIN"/>
    <property type="match status" value="1"/>
</dbReference>
<feature type="signal peptide" evidence="1">
    <location>
        <begin position="1"/>
        <end position="26"/>
    </location>
</feature>
<sequence length="503" mass="55363">MRNPTQFNGLVQVTAALFSFVALSEAFSKLSHLPHPDPTKSFWLHPPSANPLRESGSTGELTSGADVCIIGSGLTGVGTAWHLVNQLGSEEAETKKKIVVLDAREFCSGATGRNGGHLTPAVFSGFREQERAHGTDEARRSYHIERHTANTLLKFVKDNGLESDVDLFEGGHLGVFRSADEEASGKADWEAARKAGVDMGGPDGEGDVRWIGMEELVQKYGVNPDLNYTAKQRVGGAEVVLHTKTPVTSISKLDGERWSMHTPRGEIACNYIVHATNAYTGHLLPFLRGDNLDTDSTDTQVPLSLRPRGYFGITPTRGQIGAVRASVNSEGLGWHNSWGTGARAWYYWFPRYQDVESDPGRRPLIVLGGGRDQMEQGTTDDSVLDPQVEKVLKAFLPWLFPKQFREEDAEEAWEMQWTGIMGYTSTTEPFVGPVQPLGRRSRLPAENPYEGQYIAAGFSGHGMPRTFSCAEAVAGMIAAKIRGEEWTTPDWLPRRYLTWATEP</sequence>
<dbReference type="Pfam" id="PF01266">
    <property type="entry name" value="DAO"/>
    <property type="match status" value="1"/>
</dbReference>
<protein>
    <recommendedName>
        <fullName evidence="2">FAD dependent oxidoreductase domain-containing protein</fullName>
    </recommendedName>
</protein>
<dbReference type="Gene3D" id="3.50.50.60">
    <property type="entry name" value="FAD/NAD(P)-binding domain"/>
    <property type="match status" value="1"/>
</dbReference>
<evidence type="ECO:0000256" key="1">
    <source>
        <dbReference type="SAM" id="SignalP"/>
    </source>
</evidence>